<evidence type="ECO:0000259" key="2">
    <source>
        <dbReference type="SMART" id="SM00198"/>
    </source>
</evidence>
<keyword evidence="4" id="KW-1185">Reference proteome</keyword>
<evidence type="ECO:0000256" key="1">
    <source>
        <dbReference type="SAM" id="MobiDB-lite"/>
    </source>
</evidence>
<dbReference type="EMBL" id="KV895155">
    <property type="protein sequence ID" value="OON17590.1"/>
    <property type="molecule type" value="Genomic_DNA"/>
</dbReference>
<dbReference type="InterPro" id="IPR014044">
    <property type="entry name" value="CAP_dom"/>
</dbReference>
<dbReference type="AlphaFoldDB" id="A0A1S8WSY4"/>
<dbReference type="SUPFAM" id="SSF55797">
    <property type="entry name" value="PR-1-like"/>
    <property type="match status" value="1"/>
</dbReference>
<dbReference type="SMART" id="SM00198">
    <property type="entry name" value="SCP"/>
    <property type="match status" value="1"/>
</dbReference>
<evidence type="ECO:0000313" key="4">
    <source>
        <dbReference type="Proteomes" id="UP000243686"/>
    </source>
</evidence>
<feature type="domain" description="SCP" evidence="2">
    <location>
        <begin position="72"/>
        <end position="211"/>
    </location>
</feature>
<feature type="compositionally biased region" description="Pro residues" evidence="1">
    <location>
        <begin position="229"/>
        <end position="239"/>
    </location>
</feature>
<evidence type="ECO:0000313" key="3">
    <source>
        <dbReference type="EMBL" id="OON17590.1"/>
    </source>
</evidence>
<feature type="non-terminal residue" evidence="3">
    <location>
        <position position="1"/>
    </location>
</feature>
<feature type="region of interest" description="Disordered" evidence="1">
    <location>
        <begin position="220"/>
        <end position="271"/>
    </location>
</feature>
<dbReference type="InterPro" id="IPR001283">
    <property type="entry name" value="CRISP-related"/>
</dbReference>
<accession>A0A1S8WSY4</accession>
<reference evidence="3 4" key="1">
    <citation type="submission" date="2015-03" db="EMBL/GenBank/DDBJ databases">
        <title>Draft genome of the nematode, Opisthorchis viverrini.</title>
        <authorList>
            <person name="Mitreva M."/>
        </authorList>
    </citation>
    <scope>NUCLEOTIDE SEQUENCE [LARGE SCALE GENOMIC DNA]</scope>
    <source>
        <strain evidence="3">Khon Kaen</strain>
    </source>
</reference>
<dbReference type="Pfam" id="PF00188">
    <property type="entry name" value="CAP"/>
    <property type="match status" value="1"/>
</dbReference>
<feature type="compositionally biased region" description="Polar residues" evidence="1">
    <location>
        <begin position="261"/>
        <end position="271"/>
    </location>
</feature>
<dbReference type="InterPro" id="IPR035940">
    <property type="entry name" value="CAP_sf"/>
</dbReference>
<dbReference type="PRINTS" id="PR00837">
    <property type="entry name" value="V5TPXLIKE"/>
</dbReference>
<name>A0A1S8WSY4_OPIVI</name>
<protein>
    <submittedName>
        <fullName evidence="3">SCP-like protein</fullName>
    </submittedName>
</protein>
<dbReference type="PANTHER" id="PTHR10334">
    <property type="entry name" value="CYSTEINE-RICH SECRETORY PROTEIN-RELATED"/>
    <property type="match status" value="1"/>
</dbReference>
<organism evidence="3 4">
    <name type="scientific">Opisthorchis viverrini</name>
    <name type="common">Southeast Asian liver fluke</name>
    <dbReference type="NCBI Taxonomy" id="6198"/>
    <lineage>
        <taxon>Eukaryota</taxon>
        <taxon>Metazoa</taxon>
        <taxon>Spiralia</taxon>
        <taxon>Lophotrochozoa</taxon>
        <taxon>Platyhelminthes</taxon>
        <taxon>Trematoda</taxon>
        <taxon>Digenea</taxon>
        <taxon>Opisthorchiida</taxon>
        <taxon>Opisthorchiata</taxon>
        <taxon>Opisthorchiidae</taxon>
        <taxon>Opisthorchis</taxon>
    </lineage>
</organism>
<sequence length="302" mass="33568">GDSHYCFLPDAVSRKTFHCVRTSRFSLNQCIYIYIDTSEAHFAINMFKVRFAGYVLLLVGFTQPSREQTTDAQRQKLLKYHNDLRDKIRSCQLPGQPPVKGPYEPMVWDSDVEAQAQRWADNCKFAHGELEGVGQNAAVASNLELAVKLWVDEYMNYNYSSGSCKPMTECLHYTQMAWATSTKLGCGVKHCPENRTTLYVCDYKPPGNYLGQKPYTAGTEDDCLKSTTSPPPTSPPANPPTGRLSENAETVGKPELESARNKGSTTGSTSVGRNLWQAREMAAAKLIFSLTGCFLSMISISK</sequence>
<dbReference type="Gene3D" id="3.40.33.10">
    <property type="entry name" value="CAP"/>
    <property type="match status" value="1"/>
</dbReference>
<dbReference type="Proteomes" id="UP000243686">
    <property type="component" value="Unassembled WGS sequence"/>
</dbReference>
<proteinExistence type="predicted"/>
<gene>
    <name evidence="3" type="ORF">X801_06570</name>
</gene>